<dbReference type="RefSeq" id="WP_317227501.1">
    <property type="nucleotide sequence ID" value="NZ_JAWJEJ010000001.1"/>
</dbReference>
<protein>
    <submittedName>
        <fullName evidence="2">Uncharacterized protein</fullName>
    </submittedName>
</protein>
<accession>A0ABU3YAK2</accession>
<keyword evidence="3" id="KW-1185">Reference proteome</keyword>
<organism evidence="2 3">
    <name type="scientific">Sphingomonas agrestis</name>
    <dbReference type="NCBI Taxonomy" id="3080540"/>
    <lineage>
        <taxon>Bacteria</taxon>
        <taxon>Pseudomonadati</taxon>
        <taxon>Pseudomonadota</taxon>
        <taxon>Alphaproteobacteria</taxon>
        <taxon>Sphingomonadales</taxon>
        <taxon>Sphingomonadaceae</taxon>
        <taxon>Sphingomonas</taxon>
    </lineage>
</organism>
<proteinExistence type="predicted"/>
<evidence type="ECO:0000256" key="1">
    <source>
        <dbReference type="SAM" id="MobiDB-lite"/>
    </source>
</evidence>
<sequence>MKIVAASFGRPSRYWRIVLFLIPVLGGFGSLQVNAQTVPLSSAQDSGDNIVLPQPVVPDAAAGRVGQRQTRSSAAEAARIVPMARLGNRVPNRIQSRIRNRIDENYDPRGNPNASFTAADERVRAATNSRRR</sequence>
<dbReference type="EMBL" id="JAWJEJ010000001">
    <property type="protein sequence ID" value="MDV3458435.1"/>
    <property type="molecule type" value="Genomic_DNA"/>
</dbReference>
<feature type="region of interest" description="Disordered" evidence="1">
    <location>
        <begin position="99"/>
        <end position="132"/>
    </location>
</feature>
<dbReference type="Proteomes" id="UP001273531">
    <property type="component" value="Unassembled WGS sequence"/>
</dbReference>
<evidence type="ECO:0000313" key="3">
    <source>
        <dbReference type="Proteomes" id="UP001273531"/>
    </source>
</evidence>
<name>A0ABU3YAK2_9SPHN</name>
<gene>
    <name evidence="2" type="ORF">RZN05_15665</name>
</gene>
<evidence type="ECO:0000313" key="2">
    <source>
        <dbReference type="EMBL" id="MDV3458435.1"/>
    </source>
</evidence>
<comment type="caution">
    <text evidence="2">The sequence shown here is derived from an EMBL/GenBank/DDBJ whole genome shotgun (WGS) entry which is preliminary data.</text>
</comment>
<reference evidence="2 3" key="1">
    <citation type="submission" date="2023-10" db="EMBL/GenBank/DDBJ databases">
        <title>Sphingomonas sp. HF-S4 16S ribosomal RNA gene Genome sequencing and assembly.</title>
        <authorList>
            <person name="Lee H."/>
        </authorList>
    </citation>
    <scope>NUCLEOTIDE SEQUENCE [LARGE SCALE GENOMIC DNA]</scope>
    <source>
        <strain evidence="2 3">HF-S4</strain>
    </source>
</reference>